<organism evidence="1 2">
    <name type="scientific">Rhodococcus cerastii</name>
    <dbReference type="NCBI Taxonomy" id="908616"/>
    <lineage>
        <taxon>Bacteria</taxon>
        <taxon>Bacillati</taxon>
        <taxon>Actinomycetota</taxon>
        <taxon>Actinomycetes</taxon>
        <taxon>Mycobacteriales</taxon>
        <taxon>Nocardiaceae</taxon>
        <taxon>Rhodococcus</taxon>
    </lineage>
</organism>
<reference evidence="1 2" key="1">
    <citation type="submission" date="2023-10" db="EMBL/GenBank/DDBJ databases">
        <title>Development of a sustainable strategy for remediation of hydrocarbon-contaminated territories based on the waste exchange concept.</title>
        <authorList>
            <person name="Krivoruchko A."/>
        </authorList>
    </citation>
    <scope>NUCLEOTIDE SEQUENCE [LARGE SCALE GENOMIC DNA]</scope>
    <source>
        <strain evidence="1 2">IEGM 1327</strain>
    </source>
</reference>
<sequence length="187" mass="19374">MSEHAWVAPTAVLVGNVVVGAGSRILHGAILTAEDGQVSIGENVVVMENAVVKGRAKYPTIVGDSVLIGPHAHVNGTVIGRESFIATGASTFPGSIVEAGSEVRINAVLQVDSRLAAGSVLPIGWVAVGDPASMFPANSHDEIWAIQQTLDFPGTVYDASHGDGMQDIMQSQSSFYGEHASDSVVPE</sequence>
<keyword evidence="2" id="KW-1185">Reference proteome</keyword>
<dbReference type="Proteomes" id="UP001186104">
    <property type="component" value="Unassembled WGS sequence"/>
</dbReference>
<name>A0ABU4CYJ1_9NOCA</name>
<dbReference type="InterPro" id="IPR050484">
    <property type="entry name" value="Transf_Hexapept/Carb_Anhydrase"/>
</dbReference>
<dbReference type="PANTHER" id="PTHR13061">
    <property type="entry name" value="DYNACTIN SUBUNIT P25"/>
    <property type="match status" value="1"/>
</dbReference>
<dbReference type="EMBL" id="JAWLKF010000003">
    <property type="protein sequence ID" value="MDV6302523.1"/>
    <property type="molecule type" value="Genomic_DNA"/>
</dbReference>
<gene>
    <name evidence="1" type="ORF">R3P93_08120</name>
</gene>
<accession>A0ABU4CYJ1</accession>
<evidence type="ECO:0000313" key="2">
    <source>
        <dbReference type="Proteomes" id="UP001186104"/>
    </source>
</evidence>
<comment type="caution">
    <text evidence="1">The sequence shown here is derived from an EMBL/GenBank/DDBJ whole genome shotgun (WGS) entry which is preliminary data.</text>
</comment>
<evidence type="ECO:0000313" key="1">
    <source>
        <dbReference type="EMBL" id="MDV6302523.1"/>
    </source>
</evidence>
<proteinExistence type="predicted"/>
<dbReference type="PANTHER" id="PTHR13061:SF29">
    <property type="entry name" value="GAMMA CARBONIC ANHYDRASE-LIKE 1, MITOCHONDRIAL-RELATED"/>
    <property type="match status" value="1"/>
</dbReference>
<protein>
    <submittedName>
        <fullName evidence="1">Gamma carbonic anhydrase family protein</fullName>
    </submittedName>
</protein>
<dbReference type="RefSeq" id="WP_217901114.1">
    <property type="nucleotide sequence ID" value="NZ_JAWLKF010000003.1"/>
</dbReference>